<accession>A0AAN5DI96</accession>
<evidence type="ECO:0000259" key="4">
    <source>
        <dbReference type="Pfam" id="PF00104"/>
    </source>
</evidence>
<proteinExistence type="predicted"/>
<dbReference type="PANTHER" id="PTHR46011:SF6">
    <property type="entry name" value="HIGH ZINC ACTIVATED NUCLEAR RECEPTOR PROTEIN"/>
    <property type="match status" value="1"/>
</dbReference>
<dbReference type="SUPFAM" id="SSF48508">
    <property type="entry name" value="Nuclear receptor ligand-binding domain"/>
    <property type="match status" value="2"/>
</dbReference>
<dbReference type="AlphaFoldDB" id="A0AAN5DI96"/>
<feature type="non-terminal residue" evidence="5">
    <location>
        <position position="312"/>
    </location>
</feature>
<dbReference type="Pfam" id="PF00104">
    <property type="entry name" value="Hormone_recep"/>
    <property type="match status" value="2"/>
</dbReference>
<organism evidence="5 6">
    <name type="scientific">Pristionchus mayeri</name>
    <dbReference type="NCBI Taxonomy" id="1317129"/>
    <lineage>
        <taxon>Eukaryota</taxon>
        <taxon>Metazoa</taxon>
        <taxon>Ecdysozoa</taxon>
        <taxon>Nematoda</taxon>
        <taxon>Chromadorea</taxon>
        <taxon>Rhabditida</taxon>
        <taxon>Rhabditina</taxon>
        <taxon>Diplogasteromorpha</taxon>
        <taxon>Diplogasteroidea</taxon>
        <taxon>Neodiplogasteridae</taxon>
        <taxon>Pristionchus</taxon>
    </lineage>
</organism>
<dbReference type="EMBL" id="BTRK01000006">
    <property type="protein sequence ID" value="GMR62752.1"/>
    <property type="molecule type" value="Genomic_DNA"/>
</dbReference>
<name>A0AAN5DI96_9BILA</name>
<evidence type="ECO:0000313" key="6">
    <source>
        <dbReference type="Proteomes" id="UP001328107"/>
    </source>
</evidence>
<evidence type="ECO:0000256" key="1">
    <source>
        <dbReference type="ARBA" id="ARBA00023015"/>
    </source>
</evidence>
<keyword evidence="6" id="KW-1185">Reference proteome</keyword>
<dbReference type="InterPro" id="IPR000536">
    <property type="entry name" value="Nucl_hrmn_rcpt_lig-bd"/>
</dbReference>
<evidence type="ECO:0000313" key="5">
    <source>
        <dbReference type="EMBL" id="GMR62752.1"/>
    </source>
</evidence>
<reference evidence="6" key="1">
    <citation type="submission" date="2022-10" db="EMBL/GenBank/DDBJ databases">
        <title>Genome assembly of Pristionchus species.</title>
        <authorList>
            <person name="Yoshida K."/>
            <person name="Sommer R.J."/>
        </authorList>
    </citation>
    <scope>NUCLEOTIDE SEQUENCE [LARGE SCALE GENOMIC DNA]</scope>
    <source>
        <strain evidence="6">RS5460</strain>
    </source>
</reference>
<comment type="caution">
    <text evidence="5">The sequence shown here is derived from an EMBL/GenBank/DDBJ whole genome shotgun (WGS) entry which is preliminary data.</text>
</comment>
<dbReference type="PANTHER" id="PTHR46011">
    <property type="entry name" value="NUCLEAR HORMONE RECEPTOR FAMILY MEMBER NHR-86-RELATED"/>
    <property type="match status" value="1"/>
</dbReference>
<feature type="domain" description="NR LBD" evidence="4">
    <location>
        <begin position="5"/>
        <end position="88"/>
    </location>
</feature>
<keyword evidence="2" id="KW-0804">Transcription</keyword>
<dbReference type="GO" id="GO:0005634">
    <property type="term" value="C:nucleus"/>
    <property type="evidence" value="ECO:0007669"/>
    <property type="project" value="TreeGrafter"/>
</dbReference>
<evidence type="ECO:0000256" key="2">
    <source>
        <dbReference type="ARBA" id="ARBA00023163"/>
    </source>
</evidence>
<protein>
    <recommendedName>
        <fullName evidence="4">NR LBD domain-containing protein</fullName>
    </recommendedName>
</protein>
<gene>
    <name evidence="5" type="ORF">PMAYCL1PPCAC_32947</name>
</gene>
<evidence type="ECO:0000256" key="3">
    <source>
        <dbReference type="ARBA" id="ARBA00023170"/>
    </source>
</evidence>
<dbReference type="InterPro" id="IPR035500">
    <property type="entry name" value="NHR-like_dom_sf"/>
</dbReference>
<keyword evidence="3" id="KW-0675">Receptor</keyword>
<dbReference type="Proteomes" id="UP001328107">
    <property type="component" value="Unassembled WGS sequence"/>
</dbReference>
<dbReference type="GO" id="GO:0003700">
    <property type="term" value="F:DNA-binding transcription factor activity"/>
    <property type="evidence" value="ECO:0007669"/>
    <property type="project" value="TreeGrafter"/>
</dbReference>
<feature type="domain" description="NR LBD" evidence="4">
    <location>
        <begin position="164"/>
        <end position="308"/>
    </location>
</feature>
<sequence>MNRKEYERVNPDNVEFTALLALAFWDTQVSDASEELIETIRRNRFAILKEMRKVYTIRGNIDGEIRQGELLDLLNRMKNAHNNCRVDKTIMNQREPDGILRRIDIAYNASVERRRSQEWKLLESIDDRKIIQHPTETLYLADGNTPLQTFHICYAETRIFIHEAYPSLTRLSKHEKDKIFNGYIQKFNFIDFHYRTRQLWGDHAQYIMESVLTVVDMDDDDQCLSEDEGGDHRELMKESGRAYMLNHLAVITPIFKKAQISNTELYALLAFALCEIDTSIEAEAISVFDELHSEVLLDLQRYYKEEMGLDDF</sequence>
<keyword evidence="1" id="KW-0805">Transcription regulation</keyword>